<protein>
    <submittedName>
        <fullName evidence="1">Uncharacterized protein</fullName>
    </submittedName>
</protein>
<keyword evidence="2" id="KW-1185">Reference proteome</keyword>
<organism evidence="1 2">
    <name type="scientific">Thlaspi arvense</name>
    <name type="common">Field penny-cress</name>
    <dbReference type="NCBI Taxonomy" id="13288"/>
    <lineage>
        <taxon>Eukaryota</taxon>
        <taxon>Viridiplantae</taxon>
        <taxon>Streptophyta</taxon>
        <taxon>Embryophyta</taxon>
        <taxon>Tracheophyta</taxon>
        <taxon>Spermatophyta</taxon>
        <taxon>Magnoliopsida</taxon>
        <taxon>eudicotyledons</taxon>
        <taxon>Gunneridae</taxon>
        <taxon>Pentapetalae</taxon>
        <taxon>rosids</taxon>
        <taxon>malvids</taxon>
        <taxon>Brassicales</taxon>
        <taxon>Brassicaceae</taxon>
        <taxon>Thlaspideae</taxon>
        <taxon>Thlaspi</taxon>
    </lineage>
</organism>
<evidence type="ECO:0000313" key="2">
    <source>
        <dbReference type="Proteomes" id="UP000836841"/>
    </source>
</evidence>
<gene>
    <name evidence="1" type="ORF">TAV2_LOCUS19820</name>
</gene>
<accession>A0AAU9STF0</accession>
<evidence type="ECO:0000313" key="1">
    <source>
        <dbReference type="EMBL" id="CAH2069936.1"/>
    </source>
</evidence>
<reference evidence="1 2" key="1">
    <citation type="submission" date="2022-03" db="EMBL/GenBank/DDBJ databases">
        <authorList>
            <person name="Nunn A."/>
            <person name="Chopra R."/>
            <person name="Nunn A."/>
            <person name="Contreras Garrido A."/>
        </authorList>
    </citation>
    <scope>NUCLEOTIDE SEQUENCE [LARGE SCALE GENOMIC DNA]</scope>
</reference>
<dbReference type="EMBL" id="OU466862">
    <property type="protein sequence ID" value="CAH2069936.1"/>
    <property type="molecule type" value="Genomic_DNA"/>
</dbReference>
<proteinExistence type="predicted"/>
<dbReference type="AlphaFoldDB" id="A0AAU9STF0"/>
<sequence>MCVIHDYSKIEPLPLFRSLSRLHATLRVSDLNWLPTFLESCPNLKSPIVVLADYDKSKEMIQFSCSSVPECLLLWLEFVDFNTQIL</sequence>
<name>A0AAU9STF0_THLAR</name>
<dbReference type="Proteomes" id="UP000836841">
    <property type="component" value="Chromosome 6"/>
</dbReference>